<reference evidence="1 2" key="1">
    <citation type="submission" date="2023-01" db="EMBL/GenBank/DDBJ databases">
        <title>Pseudomonas SA3-5T sp. nov., isolated from tidal flat sediment.</title>
        <authorList>
            <person name="Kim H.S."/>
            <person name="Kim J.-S."/>
            <person name="Suh M.K."/>
            <person name="Eom M.K."/>
            <person name="Lee J.-S."/>
        </authorList>
    </citation>
    <scope>NUCLEOTIDE SEQUENCE [LARGE SCALE GENOMIC DNA]</scope>
    <source>
        <strain evidence="1 2">SA3-5</strain>
    </source>
</reference>
<sequence>MSGFIANGSIPAAAEPHPISNDGWWPDLDGEAVRAALRLDSSISSMRLEVALVNAVLSVNRELETYQLAQQALGYAGLADVPGPLIQGVSRPVHLYLRAVYCTAGAELAERYRSYDSTNTGNANAEELTPSIDEYRRDARWAMSDLLGKRRTTVELI</sequence>
<name>A0ABT4XE64_9PSED</name>
<comment type="caution">
    <text evidence="1">The sequence shown here is derived from an EMBL/GenBank/DDBJ whole genome shotgun (WGS) entry which is preliminary data.</text>
</comment>
<protein>
    <submittedName>
        <fullName evidence="1">Head completion/stabilization protein</fullName>
    </submittedName>
</protein>
<dbReference type="InterPro" id="IPR009225">
    <property type="entry name" value="Phage_head_completion_GpL"/>
</dbReference>
<gene>
    <name evidence="1" type="ORF">PH586_08905</name>
</gene>
<evidence type="ECO:0000313" key="1">
    <source>
        <dbReference type="EMBL" id="MDA7086496.1"/>
    </source>
</evidence>
<proteinExistence type="predicted"/>
<dbReference type="Pfam" id="PF05926">
    <property type="entry name" value="Phage_GPL"/>
    <property type="match status" value="1"/>
</dbReference>
<dbReference type="Proteomes" id="UP001212042">
    <property type="component" value="Unassembled WGS sequence"/>
</dbReference>
<dbReference type="EMBL" id="JAQJZJ010000003">
    <property type="protein sequence ID" value="MDA7086496.1"/>
    <property type="molecule type" value="Genomic_DNA"/>
</dbReference>
<organism evidence="1 2">
    <name type="scientific">Pseudomonas aestuarii</name>
    <dbReference type="NCBI Taxonomy" id="3018340"/>
    <lineage>
        <taxon>Bacteria</taxon>
        <taxon>Pseudomonadati</taxon>
        <taxon>Pseudomonadota</taxon>
        <taxon>Gammaproteobacteria</taxon>
        <taxon>Pseudomonadales</taxon>
        <taxon>Pseudomonadaceae</taxon>
        <taxon>Pseudomonas</taxon>
    </lineage>
</organism>
<keyword evidence="2" id="KW-1185">Reference proteome</keyword>
<dbReference type="RefSeq" id="WP_271347398.1">
    <property type="nucleotide sequence ID" value="NZ_JAQJZJ010000003.1"/>
</dbReference>
<accession>A0ABT4XE64</accession>
<evidence type="ECO:0000313" key="2">
    <source>
        <dbReference type="Proteomes" id="UP001212042"/>
    </source>
</evidence>